<dbReference type="Gene3D" id="3.90.1570.10">
    <property type="entry name" value="tt1808, chain A"/>
    <property type="match status" value="1"/>
</dbReference>
<dbReference type="PANTHER" id="PTHR35400:SF3">
    <property type="entry name" value="SLL1072 PROTEIN"/>
    <property type="match status" value="1"/>
</dbReference>
<evidence type="ECO:0000313" key="2">
    <source>
        <dbReference type="EMBL" id="MFH0250347.1"/>
    </source>
</evidence>
<keyword evidence="2" id="KW-0255">Endonuclease</keyword>
<comment type="caution">
    <text evidence="2">The sequence shown here is derived from an EMBL/GenBank/DDBJ whole genome shotgun (WGS) entry which is preliminary data.</text>
</comment>
<dbReference type="CDD" id="cd06260">
    <property type="entry name" value="DUF820-like"/>
    <property type="match status" value="1"/>
</dbReference>
<dbReference type="GO" id="GO:0004519">
    <property type="term" value="F:endonuclease activity"/>
    <property type="evidence" value="ECO:0007669"/>
    <property type="project" value="UniProtKB-KW"/>
</dbReference>
<feature type="domain" description="Putative restriction endonuclease" evidence="1">
    <location>
        <begin position="16"/>
        <end position="185"/>
    </location>
</feature>
<keyword evidence="3" id="KW-1185">Reference proteome</keyword>
<dbReference type="Proteomes" id="UP001607069">
    <property type="component" value="Unassembled WGS sequence"/>
</dbReference>
<dbReference type="PANTHER" id="PTHR35400">
    <property type="entry name" value="SLR1083 PROTEIN"/>
    <property type="match status" value="1"/>
</dbReference>
<proteinExistence type="predicted"/>
<name>A0ABW7HXB6_9ACTN</name>
<dbReference type="InterPro" id="IPR008538">
    <property type="entry name" value="Uma2"/>
</dbReference>
<keyword evidence="2" id="KW-0378">Hydrolase</keyword>
<reference evidence="2 3" key="1">
    <citation type="submission" date="2024-10" db="EMBL/GenBank/DDBJ databases">
        <authorList>
            <person name="Cho J.-C."/>
        </authorList>
    </citation>
    <scope>NUCLEOTIDE SEQUENCE [LARGE SCALE GENOMIC DNA]</scope>
    <source>
        <strain evidence="2 3">KCTC29696</strain>
    </source>
</reference>
<gene>
    <name evidence="2" type="ORF">ACG5V6_19305</name>
</gene>
<evidence type="ECO:0000259" key="1">
    <source>
        <dbReference type="Pfam" id="PF05685"/>
    </source>
</evidence>
<dbReference type="RefSeq" id="WP_279948453.1">
    <property type="nucleotide sequence ID" value="NZ_BAABEN010000003.1"/>
</dbReference>
<evidence type="ECO:0000313" key="3">
    <source>
        <dbReference type="Proteomes" id="UP001607069"/>
    </source>
</evidence>
<dbReference type="InterPro" id="IPR012296">
    <property type="entry name" value="Nuclease_put_TT1808"/>
</dbReference>
<dbReference type="EMBL" id="JBIHMK010000078">
    <property type="protein sequence ID" value="MFH0250347.1"/>
    <property type="molecule type" value="Genomic_DNA"/>
</dbReference>
<accession>A0ABW7HXB6</accession>
<organism evidence="2 3">
    <name type="scientific">Streptomyces chitinivorans</name>
    <dbReference type="NCBI Taxonomy" id="1257027"/>
    <lineage>
        <taxon>Bacteria</taxon>
        <taxon>Bacillati</taxon>
        <taxon>Actinomycetota</taxon>
        <taxon>Actinomycetes</taxon>
        <taxon>Kitasatosporales</taxon>
        <taxon>Streptomycetaceae</taxon>
        <taxon>Streptomyces</taxon>
    </lineage>
</organism>
<dbReference type="SUPFAM" id="SSF52980">
    <property type="entry name" value="Restriction endonuclease-like"/>
    <property type="match status" value="1"/>
</dbReference>
<protein>
    <submittedName>
        <fullName evidence="2">Uma2 family endonuclease</fullName>
    </submittedName>
</protein>
<keyword evidence="2" id="KW-0540">Nuclease</keyword>
<sequence length="192" mass="21570">MTAPLPDQESHDMLRTYAQIELPEGQRAELIGGEIVISPTPTNYHNWIYSELHYLLAHHSRERGWSVTNTTTVALPATGERYVPDLLICESAVLRDARVWQVPAEDVLLVGEITSMSTVLRDRKNKAQGYGRSRVPLYLLVDPLDGEGSATVFAEPDGSGRYRVEHRVLFGERFTLPEPFGLEIDTSVLRPE</sequence>
<dbReference type="Pfam" id="PF05685">
    <property type="entry name" value="Uma2"/>
    <property type="match status" value="1"/>
</dbReference>
<dbReference type="InterPro" id="IPR011335">
    <property type="entry name" value="Restrct_endonuc-II-like"/>
</dbReference>